<evidence type="ECO:0000256" key="5">
    <source>
        <dbReference type="SAM" id="Phobius"/>
    </source>
</evidence>
<proteinExistence type="predicted"/>
<evidence type="ECO:0000256" key="1">
    <source>
        <dbReference type="ARBA" id="ARBA00004141"/>
    </source>
</evidence>
<evidence type="ECO:0000256" key="3">
    <source>
        <dbReference type="ARBA" id="ARBA00022989"/>
    </source>
</evidence>
<evidence type="ECO:0000256" key="2">
    <source>
        <dbReference type="ARBA" id="ARBA00022692"/>
    </source>
</evidence>
<dbReference type="PANTHER" id="PTHR42770">
    <property type="entry name" value="AMINO ACID TRANSPORTER-RELATED"/>
    <property type="match status" value="1"/>
</dbReference>
<feature type="transmembrane region" description="Helical" evidence="5">
    <location>
        <begin position="243"/>
        <end position="263"/>
    </location>
</feature>
<feature type="domain" description="Amino acid permease/ SLC12A" evidence="6">
    <location>
        <begin position="22"/>
        <end position="471"/>
    </location>
</feature>
<feature type="transmembrane region" description="Helical" evidence="5">
    <location>
        <begin position="407"/>
        <end position="430"/>
    </location>
</feature>
<feature type="transmembrane region" description="Helical" evidence="5">
    <location>
        <begin position="133"/>
        <end position="153"/>
    </location>
</feature>
<dbReference type="RefSeq" id="WP_040736778.1">
    <property type="nucleotide sequence ID" value="NZ_QJKF01000025.1"/>
</dbReference>
<keyword evidence="4 5" id="KW-0472">Membrane</keyword>
<keyword evidence="8" id="KW-1185">Reference proteome</keyword>
<evidence type="ECO:0000256" key="4">
    <source>
        <dbReference type="ARBA" id="ARBA00023136"/>
    </source>
</evidence>
<dbReference type="EMBL" id="QJKF01000025">
    <property type="protein sequence ID" value="PXX54083.1"/>
    <property type="molecule type" value="Genomic_DNA"/>
</dbReference>
<dbReference type="GO" id="GO:0016020">
    <property type="term" value="C:membrane"/>
    <property type="evidence" value="ECO:0007669"/>
    <property type="project" value="UniProtKB-SubCell"/>
</dbReference>
<feature type="transmembrane region" description="Helical" evidence="5">
    <location>
        <begin position="450"/>
        <end position="470"/>
    </location>
</feature>
<feature type="transmembrane region" description="Helical" evidence="5">
    <location>
        <begin position="53"/>
        <end position="73"/>
    </location>
</feature>
<comment type="caution">
    <text evidence="7">The sequence shown here is derived from an EMBL/GenBank/DDBJ whole genome shotgun (WGS) entry which is preliminary data.</text>
</comment>
<reference evidence="7 8" key="1">
    <citation type="submission" date="2018-05" db="EMBL/GenBank/DDBJ databases">
        <title>Genomic Encyclopedia of Type Strains, Phase IV (KMG-IV): sequencing the most valuable type-strain genomes for metagenomic binning, comparative biology and taxonomic classification.</title>
        <authorList>
            <person name="Goeker M."/>
        </authorList>
    </citation>
    <scope>NUCLEOTIDE SEQUENCE [LARGE SCALE GENOMIC DNA]</scope>
    <source>
        <strain evidence="7 8">DSM 44704</strain>
    </source>
</reference>
<protein>
    <submittedName>
        <fullName evidence="7">Amino acid/polyamine/organocation transporter (APC superfamily)</fullName>
    </submittedName>
</protein>
<evidence type="ECO:0000313" key="7">
    <source>
        <dbReference type="EMBL" id="PXX54083.1"/>
    </source>
</evidence>
<dbReference type="Proteomes" id="UP000247569">
    <property type="component" value="Unassembled WGS sequence"/>
</dbReference>
<dbReference type="AlphaFoldDB" id="A0A318JLE3"/>
<evidence type="ECO:0000313" key="8">
    <source>
        <dbReference type="Proteomes" id="UP000247569"/>
    </source>
</evidence>
<feature type="transmembrane region" description="Helical" evidence="5">
    <location>
        <begin position="203"/>
        <end position="222"/>
    </location>
</feature>
<feature type="transmembrane region" description="Helical" evidence="5">
    <location>
        <begin position="165"/>
        <end position="183"/>
    </location>
</feature>
<name>A0A318JLE3_9NOCA</name>
<feature type="transmembrane region" description="Helical" evidence="5">
    <location>
        <begin position="347"/>
        <end position="367"/>
    </location>
</feature>
<dbReference type="PIRSF" id="PIRSF006060">
    <property type="entry name" value="AA_transporter"/>
    <property type="match status" value="1"/>
</dbReference>
<keyword evidence="3 5" id="KW-1133">Transmembrane helix</keyword>
<keyword evidence="2 5" id="KW-0812">Transmembrane</keyword>
<organism evidence="7 8">
    <name type="scientific">Nocardia tenerifensis</name>
    <dbReference type="NCBI Taxonomy" id="228006"/>
    <lineage>
        <taxon>Bacteria</taxon>
        <taxon>Bacillati</taxon>
        <taxon>Actinomycetota</taxon>
        <taxon>Actinomycetes</taxon>
        <taxon>Mycobacteriales</taxon>
        <taxon>Nocardiaceae</taxon>
        <taxon>Nocardia</taxon>
    </lineage>
</organism>
<feature type="transmembrane region" description="Helical" evidence="5">
    <location>
        <begin position="94"/>
        <end position="121"/>
    </location>
</feature>
<dbReference type="PANTHER" id="PTHR42770:SF7">
    <property type="entry name" value="MEMBRANE PROTEIN"/>
    <property type="match status" value="1"/>
</dbReference>
<dbReference type="Gene3D" id="1.20.1740.10">
    <property type="entry name" value="Amino acid/polyamine transporter I"/>
    <property type="match status" value="1"/>
</dbReference>
<sequence>MAPADSTGTPGLARGAIGLREVLFQSVTSMAPAGAVALSIAVGATYAGGALPLAVLLALAACLLVASSIGQLARHLPSAGSIYTYPAEALHPVIGFLVGWGYALVEALLGPTTTVLVGYLVGSVMHSEFDWPFTATWVVVMIVSAVLIALLNYRGVRVSAQVGTVLGLFEILVFLVLAGWLVIKAGTGNTATVFTLHFATVEGYQGFSGVAAASIYTILAFIGFEASAPLAEEARNPRRTIPIAVVASCGAIGVFYVFTTYAGDVFFGPHRYVSFGELGDGSPWITLARDVWGVGWVVALFAILNSTFANGNAATLATTRTWYAMSRIGLLPAALSRTHPKWNSPHVGVVVQLLVSLGIGLPLGLYFGPTEAFVLLATVLAGVMIAVYMVFNLSCTMFYLRRQRAEFNWLLHLVIPILGIAAFVPAWLTAMGIGTSVLKFVTPLSYPSSQAGLIIGAWYLIGIAVLIYLYRRHPARLSEMRRVFADDPR</sequence>
<dbReference type="InterPro" id="IPR004841">
    <property type="entry name" value="AA-permease/SLC12A_dom"/>
</dbReference>
<dbReference type="OrthoDB" id="4568421at2"/>
<gene>
    <name evidence="7" type="ORF">DFR70_12564</name>
</gene>
<dbReference type="GO" id="GO:0055085">
    <property type="term" value="P:transmembrane transport"/>
    <property type="evidence" value="ECO:0007669"/>
    <property type="project" value="InterPro"/>
</dbReference>
<accession>A0A318JLE3</accession>
<feature type="transmembrane region" description="Helical" evidence="5">
    <location>
        <begin position="283"/>
        <end position="304"/>
    </location>
</feature>
<feature type="transmembrane region" description="Helical" evidence="5">
    <location>
        <begin position="373"/>
        <end position="400"/>
    </location>
</feature>
<comment type="subcellular location">
    <subcellularLocation>
        <location evidence="1">Membrane</location>
        <topology evidence="1">Multi-pass membrane protein</topology>
    </subcellularLocation>
</comment>
<dbReference type="InterPro" id="IPR050367">
    <property type="entry name" value="APC_superfamily"/>
</dbReference>
<dbReference type="Pfam" id="PF00324">
    <property type="entry name" value="AA_permease"/>
    <property type="match status" value="1"/>
</dbReference>
<evidence type="ECO:0000259" key="6">
    <source>
        <dbReference type="Pfam" id="PF00324"/>
    </source>
</evidence>
<feature type="transmembrane region" description="Helical" evidence="5">
    <location>
        <begin position="22"/>
        <end position="47"/>
    </location>
</feature>